<dbReference type="SUPFAM" id="SSF47757">
    <property type="entry name" value="Chemotaxis receptor methyltransferase CheR, N-terminal domain"/>
    <property type="match status" value="1"/>
</dbReference>
<dbReference type="GeneID" id="95685659"/>
<keyword evidence="3 7" id="KW-0489">Methyltransferase</keyword>
<dbReference type="EMBL" id="FTMI01000001">
    <property type="protein sequence ID" value="SIP87610.1"/>
    <property type="molecule type" value="Genomic_DNA"/>
</dbReference>
<accession>A0A1N6N6B7</accession>
<dbReference type="Gene3D" id="3.40.50.150">
    <property type="entry name" value="Vaccinia Virus protein VP39"/>
    <property type="match status" value="1"/>
</dbReference>
<keyword evidence="4 7" id="KW-0808">Transferase</keyword>
<evidence type="ECO:0000313" key="8">
    <source>
        <dbReference type="Proteomes" id="UP000186235"/>
    </source>
</evidence>
<dbReference type="InterPro" id="IPR029063">
    <property type="entry name" value="SAM-dependent_MTases_sf"/>
</dbReference>
<evidence type="ECO:0000256" key="2">
    <source>
        <dbReference type="ARBA" id="ARBA00012534"/>
    </source>
</evidence>
<dbReference type="InterPro" id="IPR022641">
    <property type="entry name" value="CheR_N"/>
</dbReference>
<evidence type="ECO:0000313" key="7">
    <source>
        <dbReference type="EMBL" id="SIP87610.1"/>
    </source>
</evidence>
<organism evidence="7 8">
    <name type="scientific">Cellulosimicrobium aquatile</name>
    <dbReference type="NCBI Taxonomy" id="1612203"/>
    <lineage>
        <taxon>Bacteria</taxon>
        <taxon>Bacillati</taxon>
        <taxon>Actinomycetota</taxon>
        <taxon>Actinomycetes</taxon>
        <taxon>Micrococcales</taxon>
        <taxon>Promicromonosporaceae</taxon>
        <taxon>Cellulosimicrobium</taxon>
    </lineage>
</organism>
<feature type="domain" description="CheR-type methyltransferase" evidence="6">
    <location>
        <begin position="1"/>
        <end position="268"/>
    </location>
</feature>
<dbReference type="GO" id="GO:0032259">
    <property type="term" value="P:methylation"/>
    <property type="evidence" value="ECO:0007669"/>
    <property type="project" value="UniProtKB-KW"/>
</dbReference>
<protein>
    <recommendedName>
        <fullName evidence="2">protein-glutamate O-methyltransferase</fullName>
        <ecNumber evidence="2">2.1.1.80</ecNumber>
    </recommendedName>
</protein>
<comment type="catalytic activity">
    <reaction evidence="1">
        <text>L-glutamyl-[protein] + S-adenosyl-L-methionine = [protein]-L-glutamate 5-O-methyl ester + S-adenosyl-L-homocysteine</text>
        <dbReference type="Rhea" id="RHEA:24452"/>
        <dbReference type="Rhea" id="RHEA-COMP:10208"/>
        <dbReference type="Rhea" id="RHEA-COMP:10311"/>
        <dbReference type="ChEBI" id="CHEBI:29973"/>
        <dbReference type="ChEBI" id="CHEBI:57856"/>
        <dbReference type="ChEBI" id="CHEBI:59789"/>
        <dbReference type="ChEBI" id="CHEBI:82795"/>
        <dbReference type="EC" id="2.1.1.80"/>
    </reaction>
</comment>
<proteinExistence type="predicted"/>
<dbReference type="EC" id="2.1.1.80" evidence="2"/>
<dbReference type="SUPFAM" id="SSF53335">
    <property type="entry name" value="S-adenosyl-L-methionine-dependent methyltransferases"/>
    <property type="match status" value="1"/>
</dbReference>
<keyword evidence="8" id="KW-1185">Reference proteome</keyword>
<dbReference type="PRINTS" id="PR00996">
    <property type="entry name" value="CHERMTFRASE"/>
</dbReference>
<reference evidence="8" key="1">
    <citation type="submission" date="2017-01" db="EMBL/GenBank/DDBJ databases">
        <authorList>
            <person name="Varghese N."/>
            <person name="Submissions S."/>
        </authorList>
    </citation>
    <scope>NUCLEOTIDE SEQUENCE [LARGE SCALE GENOMIC DNA]</scope>
    <source>
        <strain evidence="8">3bp</strain>
    </source>
</reference>
<evidence type="ECO:0000256" key="3">
    <source>
        <dbReference type="ARBA" id="ARBA00022603"/>
    </source>
</evidence>
<evidence type="ECO:0000256" key="5">
    <source>
        <dbReference type="ARBA" id="ARBA00022691"/>
    </source>
</evidence>
<dbReference type="PROSITE" id="PS50123">
    <property type="entry name" value="CHER"/>
    <property type="match status" value="1"/>
</dbReference>
<dbReference type="AlphaFoldDB" id="A0A1N6N6B7"/>
<sequence>MTVSTQSFAYVSDLVRKHSAIQLAPGKEYLVEARLGPLAREKGLQGPDAVDSYVRRYLRGGSPTETVRVVEAMTTNETSWFRDTSPFTALRRAILPELAGADLSIWSAACSTGQEPYSIAMVLREERVRSYRILATDINAQVVERARTGRYSQLEINRGLPAPMLVRNFRRVGAEWEVDPALRENLTFQQHNLLTAPPGPRMFDIVFLRNVLIYFDMPTKQSILARLRSRVRPGGFLLLGAAETTVGVDPAWERVDVTQGSIYRLRGGSA</sequence>
<dbReference type="SMART" id="SM00138">
    <property type="entry name" value="MeTrc"/>
    <property type="match status" value="1"/>
</dbReference>
<dbReference type="InterPro" id="IPR022642">
    <property type="entry name" value="CheR_C"/>
</dbReference>
<dbReference type="Gene3D" id="1.10.155.10">
    <property type="entry name" value="Chemotaxis receptor methyltransferase CheR, N-terminal domain"/>
    <property type="match status" value="1"/>
</dbReference>
<dbReference type="PANTHER" id="PTHR24422">
    <property type="entry name" value="CHEMOTAXIS PROTEIN METHYLTRANSFERASE"/>
    <property type="match status" value="1"/>
</dbReference>
<dbReference type="PANTHER" id="PTHR24422:SF21">
    <property type="entry name" value="CHEMOTAXIS PROTEIN METHYLTRANSFERASE 1"/>
    <property type="match status" value="1"/>
</dbReference>
<dbReference type="InterPro" id="IPR000780">
    <property type="entry name" value="CheR_MeTrfase"/>
</dbReference>
<evidence type="ECO:0000256" key="1">
    <source>
        <dbReference type="ARBA" id="ARBA00001541"/>
    </source>
</evidence>
<dbReference type="GO" id="GO:0008983">
    <property type="term" value="F:protein-glutamate O-methyltransferase activity"/>
    <property type="evidence" value="ECO:0007669"/>
    <property type="project" value="UniProtKB-EC"/>
</dbReference>
<evidence type="ECO:0000256" key="4">
    <source>
        <dbReference type="ARBA" id="ARBA00022679"/>
    </source>
</evidence>
<dbReference type="RefSeq" id="WP_043658116.1">
    <property type="nucleotide sequence ID" value="NZ_FTMI01000001.1"/>
</dbReference>
<keyword evidence="5" id="KW-0949">S-adenosyl-L-methionine</keyword>
<gene>
    <name evidence="7" type="ORF">SAMN05518682_0187</name>
</gene>
<dbReference type="Proteomes" id="UP000186235">
    <property type="component" value="Unassembled WGS sequence"/>
</dbReference>
<evidence type="ECO:0000259" key="6">
    <source>
        <dbReference type="PROSITE" id="PS50123"/>
    </source>
</evidence>
<dbReference type="InterPro" id="IPR036804">
    <property type="entry name" value="CheR_N_sf"/>
</dbReference>
<dbReference type="InterPro" id="IPR050903">
    <property type="entry name" value="Bact_Chemotaxis_MeTrfase"/>
</dbReference>
<dbReference type="Pfam" id="PF01739">
    <property type="entry name" value="CheR"/>
    <property type="match status" value="1"/>
</dbReference>
<dbReference type="Pfam" id="PF03705">
    <property type="entry name" value="CheR_N"/>
    <property type="match status" value="1"/>
</dbReference>
<name>A0A1N6N6B7_9MICO</name>